<name>A0A0E9UQQ4_ANGAN</name>
<protein>
    <submittedName>
        <fullName evidence="1">Uncharacterized protein</fullName>
    </submittedName>
</protein>
<sequence>MCEVWPSVAFGLTSASQRSDKL</sequence>
<evidence type="ECO:0000313" key="1">
    <source>
        <dbReference type="EMBL" id="JAH67535.1"/>
    </source>
</evidence>
<organism evidence="1">
    <name type="scientific">Anguilla anguilla</name>
    <name type="common">European freshwater eel</name>
    <name type="synonym">Muraena anguilla</name>
    <dbReference type="NCBI Taxonomy" id="7936"/>
    <lineage>
        <taxon>Eukaryota</taxon>
        <taxon>Metazoa</taxon>
        <taxon>Chordata</taxon>
        <taxon>Craniata</taxon>
        <taxon>Vertebrata</taxon>
        <taxon>Euteleostomi</taxon>
        <taxon>Actinopterygii</taxon>
        <taxon>Neopterygii</taxon>
        <taxon>Teleostei</taxon>
        <taxon>Anguilliformes</taxon>
        <taxon>Anguillidae</taxon>
        <taxon>Anguilla</taxon>
    </lineage>
</organism>
<proteinExistence type="predicted"/>
<dbReference type="EMBL" id="GBXM01041042">
    <property type="protein sequence ID" value="JAH67535.1"/>
    <property type="molecule type" value="Transcribed_RNA"/>
</dbReference>
<reference evidence="1" key="1">
    <citation type="submission" date="2014-11" db="EMBL/GenBank/DDBJ databases">
        <authorList>
            <person name="Amaro Gonzalez C."/>
        </authorList>
    </citation>
    <scope>NUCLEOTIDE SEQUENCE</scope>
</reference>
<dbReference type="AlphaFoldDB" id="A0A0E9UQQ4"/>
<accession>A0A0E9UQQ4</accession>
<reference evidence="1" key="2">
    <citation type="journal article" date="2015" name="Fish Shellfish Immunol.">
        <title>Early steps in the European eel (Anguilla anguilla)-Vibrio vulnificus interaction in the gills: Role of the RtxA13 toxin.</title>
        <authorList>
            <person name="Callol A."/>
            <person name="Pajuelo D."/>
            <person name="Ebbesson L."/>
            <person name="Teles M."/>
            <person name="MacKenzie S."/>
            <person name="Amaro C."/>
        </authorList>
    </citation>
    <scope>NUCLEOTIDE SEQUENCE</scope>
</reference>